<feature type="domain" description="SUEL-type lectin" evidence="1">
    <location>
        <begin position="1"/>
        <end position="67"/>
    </location>
</feature>
<protein>
    <recommendedName>
        <fullName evidence="1">SUEL-type lectin domain-containing protein</fullName>
    </recommendedName>
</protein>
<dbReference type="InterPro" id="IPR000922">
    <property type="entry name" value="Lectin_gal-bd_dom"/>
</dbReference>
<dbReference type="CDD" id="cd22827">
    <property type="entry name" value="Gal_Rha_Lectin_SUL-I-like"/>
    <property type="match status" value="1"/>
</dbReference>
<dbReference type="Gene3D" id="2.60.120.740">
    <property type="match status" value="2"/>
</dbReference>
<dbReference type="Pfam" id="PF02140">
    <property type="entry name" value="SUEL_Lectin"/>
    <property type="match status" value="2"/>
</dbReference>
<proteinExistence type="predicted"/>
<dbReference type="InterPro" id="IPR043159">
    <property type="entry name" value="Lectin_gal-bd_sf"/>
</dbReference>
<reference evidence="2 3" key="1">
    <citation type="submission" date="2022-12" db="EMBL/GenBank/DDBJ databases">
        <title>Chromosome-level genome of Tegillarca granosa.</title>
        <authorList>
            <person name="Kim J."/>
        </authorList>
    </citation>
    <scope>NUCLEOTIDE SEQUENCE [LARGE SCALE GENOMIC DNA]</scope>
    <source>
        <strain evidence="2">Teg-2019</strain>
        <tissue evidence="2">Adductor muscle</tissue>
    </source>
</reference>
<organism evidence="2 3">
    <name type="scientific">Tegillarca granosa</name>
    <name type="common">Malaysian cockle</name>
    <name type="synonym">Anadara granosa</name>
    <dbReference type="NCBI Taxonomy" id="220873"/>
    <lineage>
        <taxon>Eukaryota</taxon>
        <taxon>Metazoa</taxon>
        <taxon>Spiralia</taxon>
        <taxon>Lophotrochozoa</taxon>
        <taxon>Mollusca</taxon>
        <taxon>Bivalvia</taxon>
        <taxon>Autobranchia</taxon>
        <taxon>Pteriomorphia</taxon>
        <taxon>Arcoida</taxon>
        <taxon>Arcoidea</taxon>
        <taxon>Arcidae</taxon>
        <taxon>Tegillarca</taxon>
    </lineage>
</organism>
<keyword evidence="3" id="KW-1185">Reference proteome</keyword>
<dbReference type="Proteomes" id="UP001217089">
    <property type="component" value="Unassembled WGS sequence"/>
</dbReference>
<dbReference type="PANTHER" id="PTHR46780">
    <property type="entry name" value="PROTEIN EVA-1"/>
    <property type="match status" value="1"/>
</dbReference>
<feature type="non-terminal residue" evidence="2">
    <location>
        <position position="156"/>
    </location>
</feature>
<dbReference type="EMBL" id="JARBDR010000919">
    <property type="protein sequence ID" value="KAJ8300113.1"/>
    <property type="molecule type" value="Genomic_DNA"/>
</dbReference>
<gene>
    <name evidence="2" type="ORF">KUTeg_021632</name>
</gene>
<comment type="caution">
    <text evidence="2">The sequence shown here is derived from an EMBL/GenBank/DDBJ whole genome shotgun (WGS) entry which is preliminary data.</text>
</comment>
<dbReference type="PROSITE" id="PS50228">
    <property type="entry name" value="SUEL_LECTIN"/>
    <property type="match status" value="2"/>
</dbReference>
<sequence length="156" mass="17167">MKCKEGSIKIKSAMYGRQNKQSCKDANAKNINCSAGRAENKVKKQCDGKKQCNLQASNSVYGDPCPDKEIVCEGNVANMRCTEGTIKIHSAMYGRQDRQPCRDSNSNNINCSAGRAEDKVKNHCDGKTHCHLEASNSVYGDPCPGTSKYLEVHWTC</sequence>
<feature type="domain" description="SUEL-type lectin" evidence="1">
    <location>
        <begin position="71"/>
        <end position="156"/>
    </location>
</feature>
<evidence type="ECO:0000313" key="3">
    <source>
        <dbReference type="Proteomes" id="UP001217089"/>
    </source>
</evidence>
<evidence type="ECO:0000259" key="1">
    <source>
        <dbReference type="PROSITE" id="PS50228"/>
    </source>
</evidence>
<evidence type="ECO:0000313" key="2">
    <source>
        <dbReference type="EMBL" id="KAJ8300113.1"/>
    </source>
</evidence>
<name>A0ABQ9E3W5_TEGGR</name>
<accession>A0ABQ9E3W5</accession>